<name>A0A068RHL8_9FUNG</name>
<proteinExistence type="predicted"/>
<sequence>MMAVFQISPDGCNQDEGVLHIAQIDTHTKPSIRNPSTNAESWNVVLVTWHVVSKMEGSYHMNSAEDGDGLERH</sequence>
<accession>A0A068RHL8</accession>
<evidence type="ECO:0000313" key="1">
    <source>
        <dbReference type="EMBL" id="CDH49215.1"/>
    </source>
</evidence>
<dbReference type="VEuPathDB" id="FungiDB:LCOR_00967.1"/>
<evidence type="ECO:0000313" key="2">
    <source>
        <dbReference type="Proteomes" id="UP000027586"/>
    </source>
</evidence>
<organism evidence="1 2">
    <name type="scientific">Lichtheimia corymbifera JMRC:FSU:9682</name>
    <dbReference type="NCBI Taxonomy" id="1263082"/>
    <lineage>
        <taxon>Eukaryota</taxon>
        <taxon>Fungi</taxon>
        <taxon>Fungi incertae sedis</taxon>
        <taxon>Mucoromycota</taxon>
        <taxon>Mucoromycotina</taxon>
        <taxon>Mucoromycetes</taxon>
        <taxon>Mucorales</taxon>
        <taxon>Lichtheimiaceae</taxon>
        <taxon>Lichtheimia</taxon>
    </lineage>
</organism>
<reference evidence="1" key="1">
    <citation type="submission" date="2013-08" db="EMBL/GenBank/DDBJ databases">
        <title>Gene expansion shapes genome architecture in the human pathogen Lichtheimia corymbifera: an evolutionary genomics analysis in the ancient terrestrial Mucorales (Mucoromycotina).</title>
        <authorList>
            <person name="Schwartze V.U."/>
            <person name="Winter S."/>
            <person name="Shelest E."/>
            <person name="Marcet-Houben M."/>
            <person name="Horn F."/>
            <person name="Wehner S."/>
            <person name="Hoffmann K."/>
            <person name="Riege K."/>
            <person name="Sammeth M."/>
            <person name="Nowrousian M."/>
            <person name="Valiante V."/>
            <person name="Linde J."/>
            <person name="Jacobsen I.D."/>
            <person name="Marz M."/>
            <person name="Brakhage A.A."/>
            <person name="Gabaldon T."/>
            <person name="Bocker S."/>
            <person name="Voigt K."/>
        </authorList>
    </citation>
    <scope>NUCLEOTIDE SEQUENCE [LARGE SCALE GENOMIC DNA]</scope>
    <source>
        <strain evidence="1">FSU 9682</strain>
    </source>
</reference>
<keyword evidence="2" id="KW-1185">Reference proteome</keyword>
<dbReference type="Proteomes" id="UP000027586">
    <property type="component" value="Unassembled WGS sequence"/>
</dbReference>
<dbReference type="AlphaFoldDB" id="A0A068RHL8"/>
<dbReference type="EMBL" id="CBTN010000003">
    <property type="protein sequence ID" value="CDH49215.1"/>
    <property type="molecule type" value="Genomic_DNA"/>
</dbReference>
<comment type="caution">
    <text evidence="1">The sequence shown here is derived from an EMBL/GenBank/DDBJ whole genome shotgun (WGS) entry which is preliminary data.</text>
</comment>
<protein>
    <submittedName>
        <fullName evidence="1">Uncharacterized protein</fullName>
    </submittedName>
</protein>
<gene>
    <name evidence="1" type="ORF">LCOR_00967.1</name>
</gene>